<dbReference type="EMBL" id="LT158599">
    <property type="protein sequence ID" value="CVK33765.1"/>
    <property type="molecule type" value="Genomic_DNA"/>
</dbReference>
<evidence type="ECO:0000313" key="1">
    <source>
        <dbReference type="EMBL" id="CVK33765.1"/>
    </source>
</evidence>
<dbReference type="GeneID" id="27138178"/>
<reference evidence="2" key="2">
    <citation type="submission" date="2020-05" db="EMBL/GenBank/DDBJ databases">
        <title>The first insight into the ecology of ammonia-tolerant syntrophic propionate oxidizing bacteria.</title>
        <authorList>
            <person name="Singh A."/>
            <person name="Schnurer A."/>
            <person name="Westerholm M."/>
        </authorList>
    </citation>
    <scope>NUCLEOTIDE SEQUENCE</scope>
    <source>
        <strain evidence="2">MAG54</strain>
    </source>
</reference>
<evidence type="ECO:0008006" key="4">
    <source>
        <dbReference type="Google" id="ProtNLM"/>
    </source>
</evidence>
<protein>
    <recommendedName>
        <fullName evidence="4">DUF91 domain-containing protein</fullName>
    </recommendedName>
</protein>
<proteinExistence type="predicted"/>
<dbReference type="InterPro" id="IPR011856">
    <property type="entry name" value="tRNA_endonuc-like_dom_sf"/>
</dbReference>
<organism evidence="1 3">
    <name type="scientific">Methanoculleus bourgensis</name>
    <dbReference type="NCBI Taxonomy" id="83986"/>
    <lineage>
        <taxon>Archaea</taxon>
        <taxon>Methanobacteriati</taxon>
        <taxon>Methanobacteriota</taxon>
        <taxon>Stenosarchaea group</taxon>
        <taxon>Methanomicrobia</taxon>
        <taxon>Methanomicrobiales</taxon>
        <taxon>Methanomicrobiaceae</taxon>
        <taxon>Methanoculleus</taxon>
    </lineage>
</organism>
<dbReference type="OrthoDB" id="104605at2157"/>
<dbReference type="EMBL" id="JABMJE010000049">
    <property type="protein sequence ID" value="NQS78031.1"/>
    <property type="molecule type" value="Genomic_DNA"/>
</dbReference>
<dbReference type="Proteomes" id="UP000069850">
    <property type="component" value="Chromosome 1"/>
</dbReference>
<accession>A0A0X3BQJ1</accession>
<reference evidence="1 3" key="1">
    <citation type="submission" date="2016-01" db="EMBL/GenBank/DDBJ databases">
        <authorList>
            <person name="Manzoor S."/>
        </authorList>
    </citation>
    <scope>NUCLEOTIDE SEQUENCE [LARGE SCALE GENOMIC DNA]</scope>
    <source>
        <strain evidence="1">Methanoculleus sp MAB1</strain>
    </source>
</reference>
<dbReference type="Proteomes" id="UP000737555">
    <property type="component" value="Unassembled WGS sequence"/>
</dbReference>
<evidence type="ECO:0000313" key="3">
    <source>
        <dbReference type="Proteomes" id="UP000069850"/>
    </source>
</evidence>
<dbReference type="GO" id="GO:0003676">
    <property type="term" value="F:nucleic acid binding"/>
    <property type="evidence" value="ECO:0007669"/>
    <property type="project" value="InterPro"/>
</dbReference>
<sequence length="372" mass="42609">MTDPVYLVSEDDTLVPMRETPYEYETDLQRLLANHPELLLSTADDAPALLLVKQEVGVPGDENEGDNFSLDHLFLDREGIPTLVEVKRSTDTRIRREVIGQMLDYAANAVAYWSIDRLRGMYTATCDKQGADPDEALADFLESTVDPDTFWEKVKTNLQAGKVRLIFAADTIPNRLRRVVEFLNEQMDPAEVLAIEVRQFTGDGGVRMVAPRVIGQSAKAEQRKGALDARRWNESEFMAKLGQQHPMLVPVARNLLAWANNQRLYIWWGKGKQMGSFFPLLSTPGRNYQVFAVWTNGRIEIEFMYLKEYPAFTGEEALWEFFRRLNAIPGVQIPEDGIYRRPSIPLKALVDETGYRQFIDAVEWVYQKLRQQ</sequence>
<dbReference type="AlphaFoldDB" id="A0A0X3BQJ1"/>
<dbReference type="RefSeq" id="WP_062264942.1">
    <property type="nucleotide sequence ID" value="NZ_LT158599.1"/>
</dbReference>
<gene>
    <name evidence="2" type="ORF">HQQ74_04880</name>
    <name evidence="1" type="ORF">MMAB1_2552</name>
</gene>
<dbReference type="Gene3D" id="3.40.1350.10">
    <property type="match status" value="1"/>
</dbReference>
<dbReference type="KEGG" id="mema:MMAB1_2552"/>
<evidence type="ECO:0000313" key="2">
    <source>
        <dbReference type="EMBL" id="NQS78031.1"/>
    </source>
</evidence>
<name>A0A0X3BQJ1_9EURY</name>